<dbReference type="RefSeq" id="WP_205290016.1">
    <property type="nucleotide sequence ID" value="NZ_CP074406.1"/>
</dbReference>
<dbReference type="AlphaFoldDB" id="A0A938Y6F9"/>
<sequence>MRPRRSTLPVAGAGCLAWLALSIAPGLAPGLAAAPSASVDLGGTAVPGGASTNPAEPTTLTAGLWSATVSAQYPQHFTYARRVKDSVVHVGVLGAPQSTDSDALSVKVGVRTPESTSLTSCGSASDTSEYVVPHAVLGARVAAGAGDGSSAESCRGSDELQIEVGRGSTSNPAEMPYVIKIVEEAPLTDPGGTEPDEEPSYDVPEPRAATERPGAASLAKAPKLDARSGPVTVTTTLTEGTEQLWRVPLTWGDLPVVRVDVPAATGADAETFSYSGPDLSVHLIDPMRGRFRHVDTEREHSATGQYVADEEGEGQQLVAAGYPVRPANGLLPGDYWVSVALEAAPEDRDPVDVTVELTAQVVAGGADEPSYQQAVLSQEQDAVPDGYSSAKPFLVGEETFAAVASGNPVVVVDEAEDWLSARRGAGLGVAALSVACLAGGLVRLRRA</sequence>
<accession>A0A938Y6F9</accession>
<evidence type="ECO:0000313" key="3">
    <source>
        <dbReference type="EMBL" id="MBM9458745.1"/>
    </source>
</evidence>
<protein>
    <submittedName>
        <fullName evidence="3">Uncharacterized protein</fullName>
    </submittedName>
</protein>
<comment type="caution">
    <text evidence="3">The sequence shown here is derived from an EMBL/GenBank/DDBJ whole genome shotgun (WGS) entry which is preliminary data.</text>
</comment>
<gene>
    <name evidence="3" type="ORF">JK386_02430</name>
</gene>
<reference evidence="3" key="1">
    <citation type="submission" date="2021-01" db="EMBL/GenBank/DDBJ databases">
        <title>Novel species in genus Nocardioides.</title>
        <authorList>
            <person name="Zhang G."/>
        </authorList>
    </citation>
    <scope>NUCLEOTIDE SEQUENCE</scope>
    <source>
        <strain evidence="3">Zg-536</strain>
    </source>
</reference>
<evidence type="ECO:0000256" key="2">
    <source>
        <dbReference type="SAM" id="SignalP"/>
    </source>
</evidence>
<organism evidence="3 4">
    <name type="scientific">Nocardioides faecalis</name>
    <dbReference type="NCBI Taxonomy" id="2803858"/>
    <lineage>
        <taxon>Bacteria</taxon>
        <taxon>Bacillati</taxon>
        <taxon>Actinomycetota</taxon>
        <taxon>Actinomycetes</taxon>
        <taxon>Propionibacteriales</taxon>
        <taxon>Nocardioidaceae</taxon>
        <taxon>Nocardioides</taxon>
    </lineage>
</organism>
<feature type="chain" id="PRO_5038679630" evidence="2">
    <location>
        <begin position="29"/>
        <end position="447"/>
    </location>
</feature>
<dbReference type="EMBL" id="JAERTX010000001">
    <property type="protein sequence ID" value="MBM9458745.1"/>
    <property type="molecule type" value="Genomic_DNA"/>
</dbReference>
<evidence type="ECO:0000313" key="4">
    <source>
        <dbReference type="Proteomes" id="UP000663791"/>
    </source>
</evidence>
<keyword evidence="4" id="KW-1185">Reference proteome</keyword>
<name>A0A938Y6F9_9ACTN</name>
<feature type="signal peptide" evidence="2">
    <location>
        <begin position="1"/>
        <end position="28"/>
    </location>
</feature>
<feature type="region of interest" description="Disordered" evidence="1">
    <location>
        <begin position="186"/>
        <end position="230"/>
    </location>
</feature>
<proteinExistence type="predicted"/>
<keyword evidence="2" id="KW-0732">Signal</keyword>
<evidence type="ECO:0000256" key="1">
    <source>
        <dbReference type="SAM" id="MobiDB-lite"/>
    </source>
</evidence>
<dbReference type="Proteomes" id="UP000663791">
    <property type="component" value="Unassembled WGS sequence"/>
</dbReference>